<dbReference type="RefSeq" id="WP_013929721.1">
    <property type="nucleotide sequence ID" value="NC_015703.1"/>
</dbReference>
<dbReference type="Gene3D" id="1.10.760.10">
    <property type="entry name" value="Cytochrome c-like domain"/>
    <property type="match status" value="1"/>
</dbReference>
<dbReference type="KEGG" id="rsi:Runsl_4075"/>
<dbReference type="GO" id="GO:0046872">
    <property type="term" value="F:metal ion binding"/>
    <property type="evidence" value="ECO:0007669"/>
    <property type="project" value="UniProtKB-KW"/>
</dbReference>
<evidence type="ECO:0000256" key="1">
    <source>
        <dbReference type="ARBA" id="ARBA00022617"/>
    </source>
</evidence>
<keyword evidence="8" id="KW-1185">Reference proteome</keyword>
<dbReference type="PANTHER" id="PTHR35008:SF4">
    <property type="entry name" value="BLL4482 PROTEIN"/>
    <property type="match status" value="1"/>
</dbReference>
<dbReference type="GO" id="GO:0009055">
    <property type="term" value="F:electron transfer activity"/>
    <property type="evidence" value="ECO:0007669"/>
    <property type="project" value="InterPro"/>
</dbReference>
<evidence type="ECO:0000256" key="2">
    <source>
        <dbReference type="ARBA" id="ARBA00022723"/>
    </source>
</evidence>
<feature type="domain" description="Cytochrome c" evidence="6">
    <location>
        <begin position="37"/>
        <end position="176"/>
    </location>
</feature>
<protein>
    <recommendedName>
        <fullName evidence="6">Cytochrome c domain-containing protein</fullName>
    </recommendedName>
</protein>
<gene>
    <name evidence="7" type="ordered locus">Runsl_4075</name>
</gene>
<keyword evidence="2 4" id="KW-0479">Metal-binding</keyword>
<dbReference type="InterPro" id="IPR036909">
    <property type="entry name" value="Cyt_c-like_dom_sf"/>
</dbReference>
<dbReference type="InterPro" id="IPR051459">
    <property type="entry name" value="Cytochrome_c-type_DH"/>
</dbReference>
<feature type="chain" id="PRO_5031226889" description="Cytochrome c domain-containing protein" evidence="5">
    <location>
        <begin position="26"/>
        <end position="192"/>
    </location>
</feature>
<evidence type="ECO:0000313" key="8">
    <source>
        <dbReference type="Proteomes" id="UP000000493"/>
    </source>
</evidence>
<dbReference type="SUPFAM" id="SSF46626">
    <property type="entry name" value="Cytochrome c"/>
    <property type="match status" value="1"/>
</dbReference>
<sequence>MKPKFFFFSIAVFVGALVLSSFHKAEPPKKIRSVDDALIKKGEYLVGVLGCGDCHAPKIMTPQGPAPDPALGLSGHPSGIPVPKITKEALKDWTLFFPTLTMAVGPWGASFAANITPDETGIGSWSYEQFKIAMTQGKSKGIPTARPLLPPMPWQNYVHMKDEDLRAVFAYLKNCKPVRNVVPQPIAPDKLK</sequence>
<dbReference type="PROSITE" id="PS51007">
    <property type="entry name" value="CYTC"/>
    <property type="match status" value="1"/>
</dbReference>
<evidence type="ECO:0000256" key="3">
    <source>
        <dbReference type="ARBA" id="ARBA00023004"/>
    </source>
</evidence>
<proteinExistence type="predicted"/>
<dbReference type="PANTHER" id="PTHR35008">
    <property type="entry name" value="BLL4482 PROTEIN-RELATED"/>
    <property type="match status" value="1"/>
</dbReference>
<dbReference type="EMBL" id="CP002859">
    <property type="protein sequence ID" value="AEI50423.1"/>
    <property type="molecule type" value="Genomic_DNA"/>
</dbReference>
<dbReference type="GO" id="GO:0020037">
    <property type="term" value="F:heme binding"/>
    <property type="evidence" value="ECO:0007669"/>
    <property type="project" value="InterPro"/>
</dbReference>
<evidence type="ECO:0000256" key="5">
    <source>
        <dbReference type="SAM" id="SignalP"/>
    </source>
</evidence>
<feature type="signal peptide" evidence="5">
    <location>
        <begin position="1"/>
        <end position="25"/>
    </location>
</feature>
<keyword evidence="3 4" id="KW-0408">Iron</keyword>
<organism evidence="7 8">
    <name type="scientific">Runella slithyformis (strain ATCC 29530 / DSM 19594 / LMG 11500 / NCIMB 11436 / LSU 4)</name>
    <dbReference type="NCBI Taxonomy" id="761193"/>
    <lineage>
        <taxon>Bacteria</taxon>
        <taxon>Pseudomonadati</taxon>
        <taxon>Bacteroidota</taxon>
        <taxon>Cytophagia</taxon>
        <taxon>Cytophagales</taxon>
        <taxon>Spirosomataceae</taxon>
        <taxon>Runella</taxon>
    </lineage>
</organism>
<evidence type="ECO:0000259" key="6">
    <source>
        <dbReference type="PROSITE" id="PS51007"/>
    </source>
</evidence>
<accession>A0A7U3ZNM9</accession>
<dbReference type="Proteomes" id="UP000000493">
    <property type="component" value="Chromosome"/>
</dbReference>
<keyword evidence="1 4" id="KW-0349">Heme</keyword>
<evidence type="ECO:0000313" key="7">
    <source>
        <dbReference type="EMBL" id="AEI50423.1"/>
    </source>
</evidence>
<reference evidence="7 8" key="2">
    <citation type="journal article" date="2012" name="Stand. Genomic Sci.">
        <title>Complete genome sequence of the aquatic bacterium Runella slithyformis type strain (LSU 4(T)).</title>
        <authorList>
            <person name="Copeland A."/>
            <person name="Zhang X."/>
            <person name="Misra M."/>
            <person name="Lapidus A."/>
            <person name="Nolan M."/>
            <person name="Lucas S."/>
            <person name="Deshpande S."/>
            <person name="Cheng J.F."/>
            <person name="Tapia R."/>
            <person name="Goodwin L.A."/>
            <person name="Pitluck S."/>
            <person name="Liolios K."/>
            <person name="Pagani I."/>
            <person name="Ivanova N."/>
            <person name="Mikhailova N."/>
            <person name="Pati A."/>
            <person name="Chen A."/>
            <person name="Palaniappan K."/>
            <person name="Land M."/>
            <person name="Hauser L."/>
            <person name="Pan C."/>
            <person name="Jeffries C.D."/>
            <person name="Detter J.C."/>
            <person name="Brambilla E.M."/>
            <person name="Rohde M."/>
            <person name="Djao O.D."/>
            <person name="Goker M."/>
            <person name="Sikorski J."/>
            <person name="Tindall B.J."/>
            <person name="Woyke T."/>
            <person name="Bristow J."/>
            <person name="Eisen J.A."/>
            <person name="Markowitz V."/>
            <person name="Hugenholtz P."/>
            <person name="Kyrpides N.C."/>
            <person name="Klenk H.P."/>
            <person name="Mavromatis K."/>
        </authorList>
    </citation>
    <scope>NUCLEOTIDE SEQUENCE [LARGE SCALE GENOMIC DNA]</scope>
    <source>
        <strain evidence="8">ATCC 29530 / DSM 19594 / LMG 11500 / NCIMB 11436 / LSU 4</strain>
    </source>
</reference>
<evidence type="ECO:0000256" key="4">
    <source>
        <dbReference type="PROSITE-ProRule" id="PRU00433"/>
    </source>
</evidence>
<dbReference type="AlphaFoldDB" id="A0A7U3ZNM9"/>
<keyword evidence="5" id="KW-0732">Signal</keyword>
<reference evidence="8" key="1">
    <citation type="submission" date="2011-06" db="EMBL/GenBank/DDBJ databases">
        <title>The complete genome of chromosome of Runella slithyformis DSM 19594.</title>
        <authorList>
            <consortium name="US DOE Joint Genome Institute (JGI-PGF)"/>
            <person name="Lucas S."/>
            <person name="Han J."/>
            <person name="Lapidus A."/>
            <person name="Bruce D."/>
            <person name="Goodwin L."/>
            <person name="Pitluck S."/>
            <person name="Peters L."/>
            <person name="Kyrpides N."/>
            <person name="Mavromatis K."/>
            <person name="Ivanova N."/>
            <person name="Ovchinnikova G."/>
            <person name="Zhang X."/>
            <person name="Misra M."/>
            <person name="Detter J.C."/>
            <person name="Tapia R."/>
            <person name="Han C."/>
            <person name="Land M."/>
            <person name="Hauser L."/>
            <person name="Markowitz V."/>
            <person name="Cheng J.-F."/>
            <person name="Hugenholtz P."/>
            <person name="Woyke T."/>
            <person name="Wu D."/>
            <person name="Tindall B."/>
            <person name="Faehrich R."/>
            <person name="Brambilla E."/>
            <person name="Klenk H.-P."/>
            <person name="Eisen J.A."/>
        </authorList>
    </citation>
    <scope>NUCLEOTIDE SEQUENCE [LARGE SCALE GENOMIC DNA]</scope>
    <source>
        <strain evidence="8">ATCC 29530 / DSM 19594 / LMG 11500 / NCIMB 11436 / LSU 4</strain>
    </source>
</reference>
<dbReference type="InterPro" id="IPR009056">
    <property type="entry name" value="Cyt_c-like_dom"/>
</dbReference>
<name>A0A7U3ZNM9_RUNSL</name>